<dbReference type="EMBL" id="FMXP01000017">
    <property type="protein sequence ID" value="SDB27630.1"/>
    <property type="molecule type" value="Genomic_DNA"/>
</dbReference>
<keyword evidence="9" id="KW-1185">Reference proteome</keyword>
<dbReference type="Proteomes" id="UP000182508">
    <property type="component" value="Unassembled WGS sequence"/>
</dbReference>
<sequence length="743" mass="83798">MIRYFPIKPIHLAFLLLLLYFLIFSWTMAGLGLFVFALFNLVRNYPLKKVFQSLLCLALFAAYFGFIQYKSERDMAAAPASLSQIQMIPDTISVNGDLLSFEGKSDGQTYQVFYKLKSQKEQGYFQKLDKSLLLKVRASTEEATAQRNFKGFDYRNFLRRKGIYRIARIEVLESLEEIKGLTFFELLQDWRRKAILYCQENFPAPMQHYMTGLLFGYLDKSFEDMTDLYSSLGIIHLFALSGMHVTFFLGLFRFVCLRIGLRLHVVDGLQLVFSVFYAGLTGFSVSVLRSLVQSSLATRGIKRLDNLAITVLILSIIRPNFLLTTGGVLSFSYAFVLALTSFEDLSRYARVLVESLALSLGVLPILIFYFSVYQPLSILLTAAFSLLFDLLVLPILTLTFCLSPVVKLSVLNGLFLAMEKLLIWTSNLVGKPLIFGMPNLGILLLLLLLLGFLYDCYSRKKLALVLTLIIALLFFLTKNPPSNEVTVVDIGQGDSIFLRDVRGKTVLIDVGGRIKFGQEAQWQERVSDANAERTLIPYLKSRGVARIDHLVLTHTDEDHVGDMEIIAQHFKIGEVLVSPGSLTNPEFVAKLRAMRVQVRPVKAGDSLSIMKSQLQVLYPKAVGDGGNNDSLVLYGKLLDKKFLFTGDLEEGELDLISTYPNLPVDVLKAGHHGSKGSSYPEFLKHIGADIALISAGQNNRYQHPHQETLDRFEQANMTVYRTDQQGAIRFRGLKKWTVETVRE</sequence>
<dbReference type="InterPro" id="IPR036866">
    <property type="entry name" value="RibonucZ/Hydroxyglut_hydro"/>
</dbReference>
<keyword evidence="2" id="KW-1003">Cell membrane</keyword>
<evidence type="ECO:0000256" key="3">
    <source>
        <dbReference type="ARBA" id="ARBA00022692"/>
    </source>
</evidence>
<dbReference type="InterPro" id="IPR052159">
    <property type="entry name" value="Competence_DNA_uptake"/>
</dbReference>
<proteinExistence type="predicted"/>
<dbReference type="InterPro" id="IPR035681">
    <property type="entry name" value="ComA-like_MBL"/>
</dbReference>
<dbReference type="GO" id="GO:0005886">
    <property type="term" value="C:plasma membrane"/>
    <property type="evidence" value="ECO:0007669"/>
    <property type="project" value="UniProtKB-SubCell"/>
</dbReference>
<dbReference type="Pfam" id="PF00753">
    <property type="entry name" value="Lactamase_B"/>
    <property type="match status" value="1"/>
</dbReference>
<dbReference type="PANTHER" id="PTHR30619">
    <property type="entry name" value="DNA INTERNALIZATION/COMPETENCE PROTEIN COMEC/REC2"/>
    <property type="match status" value="1"/>
</dbReference>
<dbReference type="NCBIfam" id="TIGR00361">
    <property type="entry name" value="ComEC_Rec2"/>
    <property type="match status" value="1"/>
</dbReference>
<feature type="transmembrane region" description="Helical" evidence="6">
    <location>
        <begin position="433"/>
        <end position="454"/>
    </location>
</feature>
<feature type="transmembrane region" description="Helical" evidence="6">
    <location>
        <begin position="461"/>
        <end position="477"/>
    </location>
</feature>
<dbReference type="PANTHER" id="PTHR30619:SF1">
    <property type="entry name" value="RECOMBINATION PROTEIN 2"/>
    <property type="match status" value="1"/>
</dbReference>
<protein>
    <submittedName>
        <fullName evidence="8">Competence protein ComEC</fullName>
    </submittedName>
</protein>
<evidence type="ECO:0000313" key="8">
    <source>
        <dbReference type="EMBL" id="SDB27630.1"/>
    </source>
</evidence>
<feature type="transmembrane region" description="Helical" evidence="6">
    <location>
        <begin position="50"/>
        <end position="67"/>
    </location>
</feature>
<feature type="domain" description="Metallo-beta-lactamase" evidence="7">
    <location>
        <begin position="492"/>
        <end position="697"/>
    </location>
</feature>
<gene>
    <name evidence="8" type="ORF">SAMN02910293_01391</name>
</gene>
<dbReference type="InterPro" id="IPR001279">
    <property type="entry name" value="Metallo-B-lactamas"/>
</dbReference>
<dbReference type="SUPFAM" id="SSF56281">
    <property type="entry name" value="Metallo-hydrolase/oxidoreductase"/>
    <property type="match status" value="1"/>
</dbReference>
<dbReference type="eggNOG" id="COG2333">
    <property type="taxonomic scope" value="Bacteria"/>
</dbReference>
<reference evidence="8 9" key="1">
    <citation type="submission" date="2016-10" db="EMBL/GenBank/DDBJ databases">
        <authorList>
            <person name="de Groot N.N."/>
        </authorList>
    </citation>
    <scope>NUCLEOTIDE SEQUENCE [LARGE SCALE GENOMIC DNA]</scope>
    <source>
        <strain evidence="8 9">A-4</strain>
    </source>
</reference>
<organism evidence="8 9">
    <name type="scientific">Streptococcus henryi</name>
    <dbReference type="NCBI Taxonomy" id="439219"/>
    <lineage>
        <taxon>Bacteria</taxon>
        <taxon>Bacillati</taxon>
        <taxon>Bacillota</taxon>
        <taxon>Bacilli</taxon>
        <taxon>Lactobacillales</taxon>
        <taxon>Streptococcaceae</taxon>
        <taxon>Streptococcus</taxon>
    </lineage>
</organism>
<keyword evidence="4 6" id="KW-1133">Transmembrane helix</keyword>
<evidence type="ECO:0000313" key="9">
    <source>
        <dbReference type="Proteomes" id="UP000182508"/>
    </source>
</evidence>
<dbReference type="AlphaFoldDB" id="A0A1G6C451"/>
<feature type="transmembrane region" description="Helical" evidence="6">
    <location>
        <begin position="378"/>
        <end position="402"/>
    </location>
</feature>
<feature type="transmembrane region" description="Helical" evidence="6">
    <location>
        <begin position="228"/>
        <end position="251"/>
    </location>
</feature>
<dbReference type="InterPro" id="IPR004797">
    <property type="entry name" value="Competence_ComEC/Rec2"/>
</dbReference>
<dbReference type="InterPro" id="IPR004477">
    <property type="entry name" value="ComEC_N"/>
</dbReference>
<dbReference type="CDD" id="cd07731">
    <property type="entry name" value="ComA-like_MBL-fold"/>
    <property type="match status" value="1"/>
</dbReference>
<keyword evidence="3 6" id="KW-0812">Transmembrane</keyword>
<evidence type="ECO:0000256" key="5">
    <source>
        <dbReference type="ARBA" id="ARBA00023136"/>
    </source>
</evidence>
<evidence type="ECO:0000256" key="1">
    <source>
        <dbReference type="ARBA" id="ARBA00004651"/>
    </source>
</evidence>
<feature type="transmembrane region" description="Helical" evidence="6">
    <location>
        <begin position="271"/>
        <end position="292"/>
    </location>
</feature>
<dbReference type="eggNOG" id="COG0658">
    <property type="taxonomic scope" value="Bacteria"/>
</dbReference>
<dbReference type="GO" id="GO:0030420">
    <property type="term" value="P:establishment of competence for transformation"/>
    <property type="evidence" value="ECO:0007669"/>
    <property type="project" value="InterPro"/>
</dbReference>
<evidence type="ECO:0000259" key="7">
    <source>
        <dbReference type="SMART" id="SM00849"/>
    </source>
</evidence>
<evidence type="ECO:0000256" key="6">
    <source>
        <dbReference type="SAM" id="Phobius"/>
    </source>
</evidence>
<dbReference type="Gene3D" id="3.60.15.10">
    <property type="entry name" value="Ribonuclease Z/Hydroxyacylglutathione hydrolase-like"/>
    <property type="match status" value="1"/>
</dbReference>
<feature type="transmembrane region" description="Helical" evidence="6">
    <location>
        <begin position="352"/>
        <end position="372"/>
    </location>
</feature>
<keyword evidence="5 6" id="KW-0472">Membrane</keyword>
<name>A0A1G6C451_9STRE</name>
<dbReference type="Pfam" id="PF03772">
    <property type="entry name" value="Competence"/>
    <property type="match status" value="1"/>
</dbReference>
<dbReference type="STRING" id="439219.SAMN02910293_01391"/>
<evidence type="ECO:0000256" key="4">
    <source>
        <dbReference type="ARBA" id="ARBA00022989"/>
    </source>
</evidence>
<comment type="subcellular location">
    <subcellularLocation>
        <location evidence="1">Cell membrane</location>
        <topology evidence="1">Multi-pass membrane protein</topology>
    </subcellularLocation>
</comment>
<feature type="transmembrane region" description="Helical" evidence="6">
    <location>
        <begin position="12"/>
        <end position="38"/>
    </location>
</feature>
<evidence type="ECO:0000256" key="2">
    <source>
        <dbReference type="ARBA" id="ARBA00022475"/>
    </source>
</evidence>
<accession>A0A1G6C451</accession>
<dbReference type="SMART" id="SM00849">
    <property type="entry name" value="Lactamase_B"/>
    <property type="match status" value="1"/>
</dbReference>
<dbReference type="NCBIfam" id="TIGR00360">
    <property type="entry name" value="ComEC_N-term"/>
    <property type="match status" value="1"/>
</dbReference>